<protein>
    <submittedName>
        <fullName evidence="1">Uncharacterized protein</fullName>
    </submittedName>
</protein>
<name>A0ACB6Z097_THEGA</name>
<dbReference type="Proteomes" id="UP000886501">
    <property type="component" value="Unassembled WGS sequence"/>
</dbReference>
<proteinExistence type="predicted"/>
<evidence type="ECO:0000313" key="1">
    <source>
        <dbReference type="EMBL" id="KAF9643134.1"/>
    </source>
</evidence>
<organism evidence="1 2">
    <name type="scientific">Thelephora ganbajun</name>
    <name type="common">Ganba fungus</name>
    <dbReference type="NCBI Taxonomy" id="370292"/>
    <lineage>
        <taxon>Eukaryota</taxon>
        <taxon>Fungi</taxon>
        <taxon>Dikarya</taxon>
        <taxon>Basidiomycota</taxon>
        <taxon>Agaricomycotina</taxon>
        <taxon>Agaricomycetes</taxon>
        <taxon>Thelephorales</taxon>
        <taxon>Thelephoraceae</taxon>
        <taxon>Thelephora</taxon>
    </lineage>
</organism>
<reference evidence="1" key="2">
    <citation type="journal article" date="2020" name="Nat. Commun.">
        <title>Large-scale genome sequencing of mycorrhizal fungi provides insights into the early evolution of symbiotic traits.</title>
        <authorList>
            <person name="Miyauchi S."/>
            <person name="Kiss E."/>
            <person name="Kuo A."/>
            <person name="Drula E."/>
            <person name="Kohler A."/>
            <person name="Sanchez-Garcia M."/>
            <person name="Morin E."/>
            <person name="Andreopoulos B."/>
            <person name="Barry K.W."/>
            <person name="Bonito G."/>
            <person name="Buee M."/>
            <person name="Carver A."/>
            <person name="Chen C."/>
            <person name="Cichocki N."/>
            <person name="Clum A."/>
            <person name="Culley D."/>
            <person name="Crous P.W."/>
            <person name="Fauchery L."/>
            <person name="Girlanda M."/>
            <person name="Hayes R.D."/>
            <person name="Keri Z."/>
            <person name="LaButti K."/>
            <person name="Lipzen A."/>
            <person name="Lombard V."/>
            <person name="Magnuson J."/>
            <person name="Maillard F."/>
            <person name="Murat C."/>
            <person name="Nolan M."/>
            <person name="Ohm R.A."/>
            <person name="Pangilinan J."/>
            <person name="Pereira M.F."/>
            <person name="Perotto S."/>
            <person name="Peter M."/>
            <person name="Pfister S."/>
            <person name="Riley R."/>
            <person name="Sitrit Y."/>
            <person name="Stielow J.B."/>
            <person name="Szollosi G."/>
            <person name="Zifcakova L."/>
            <person name="Stursova M."/>
            <person name="Spatafora J.W."/>
            <person name="Tedersoo L."/>
            <person name="Vaario L.M."/>
            <person name="Yamada A."/>
            <person name="Yan M."/>
            <person name="Wang P."/>
            <person name="Xu J."/>
            <person name="Bruns T."/>
            <person name="Baldrian P."/>
            <person name="Vilgalys R."/>
            <person name="Dunand C."/>
            <person name="Henrissat B."/>
            <person name="Grigoriev I.V."/>
            <person name="Hibbett D."/>
            <person name="Nagy L.G."/>
            <person name="Martin F.M."/>
        </authorList>
    </citation>
    <scope>NUCLEOTIDE SEQUENCE</scope>
    <source>
        <strain evidence="1">P2</strain>
    </source>
</reference>
<gene>
    <name evidence="1" type="ORF">BDM02DRAFT_3192157</name>
</gene>
<accession>A0ACB6Z097</accession>
<keyword evidence="2" id="KW-1185">Reference proteome</keyword>
<sequence length="812" mass="90995">MSTVQKRSRACDSCRRKKVRCDGSDVSGGPCATCAIYSIECTYNDHLKPPRPRGYVQRLENRIANLERLLREARSRSSQGGTGDSSSPTSGGAPTKSRASGDQHNLGPLPASAYSKPEDMDPLSLLAEETSDSDDEFFSLTETNLGTPGSLREPAGERTSRFYGKSSLLAFTSRAFDESGEAPPTNRARIWREEFWTTPDWLIPLIKPKPVLFEFPDTDLLWNLVDCYFDNSNVMFPMLHRPSFVRSIQQGLHEINQGFGAVVLLVCAIGCRFTNDPRVVQVISPGSSCTAWKFFHQVNKIQKHRYLPHSLYEAQVYPLTAMFLEGYSPPDVAWMIVAVGLRVMQDTGVHRKSFSSQKMLETELWKRSFWSLVILDRSLSTLLGRPCILQDEDFDTDLPLICDDKDLDESSLKSPSQADRPTQMCGFVRMIKLSQILAFALRTVYSTKRSRALLGYVGEQWERNVITTLESALNRWLDTVPEHLRWGSEASKESRVFLIQSAYLRCQFHEIQFHVHRVFALRDPPDPELSASSMIVCKNAAKQCIALVDSAKDLLFISLHCFGFMKPIFGSIVFLIILSWKTGGIEDDSPEYHAIETGTKLVDLTSERWRASLCLREILRVLRGLAGGSYGGWIPRVEDLYRLQSEAVMYIDRDGVASSLSGHGRPSTRAGTKITNPLVQTTVPTTNQGAEKLNNEHKGTSGTGPIQPDGFSSIDFLANSTSFSFGTPVSSLAKDEESGRPHKLDRNDMSLFPMELMMYNDLMMDIGGTTRFFDQDFRNSILFGSIPTPPPATEDTRSVQDTEFRGPNTMYE</sequence>
<dbReference type="EMBL" id="MU118278">
    <property type="protein sequence ID" value="KAF9643134.1"/>
    <property type="molecule type" value="Genomic_DNA"/>
</dbReference>
<reference evidence="1" key="1">
    <citation type="submission" date="2019-10" db="EMBL/GenBank/DDBJ databases">
        <authorList>
            <consortium name="DOE Joint Genome Institute"/>
            <person name="Kuo A."/>
            <person name="Miyauchi S."/>
            <person name="Kiss E."/>
            <person name="Drula E."/>
            <person name="Kohler A."/>
            <person name="Sanchez-Garcia M."/>
            <person name="Andreopoulos B."/>
            <person name="Barry K.W."/>
            <person name="Bonito G."/>
            <person name="Buee M."/>
            <person name="Carver A."/>
            <person name="Chen C."/>
            <person name="Cichocki N."/>
            <person name="Clum A."/>
            <person name="Culley D."/>
            <person name="Crous P.W."/>
            <person name="Fauchery L."/>
            <person name="Girlanda M."/>
            <person name="Hayes R."/>
            <person name="Keri Z."/>
            <person name="Labutti K."/>
            <person name="Lipzen A."/>
            <person name="Lombard V."/>
            <person name="Magnuson J."/>
            <person name="Maillard F."/>
            <person name="Morin E."/>
            <person name="Murat C."/>
            <person name="Nolan M."/>
            <person name="Ohm R."/>
            <person name="Pangilinan J."/>
            <person name="Pereira M."/>
            <person name="Perotto S."/>
            <person name="Peter M."/>
            <person name="Riley R."/>
            <person name="Sitrit Y."/>
            <person name="Stielow B."/>
            <person name="Szollosi G."/>
            <person name="Zifcakova L."/>
            <person name="Stursova M."/>
            <person name="Spatafora J.W."/>
            <person name="Tedersoo L."/>
            <person name="Vaario L.-M."/>
            <person name="Yamada A."/>
            <person name="Yan M."/>
            <person name="Wang P."/>
            <person name="Xu J."/>
            <person name="Bruns T."/>
            <person name="Baldrian P."/>
            <person name="Vilgalys R."/>
            <person name="Henrissat B."/>
            <person name="Grigoriev I.V."/>
            <person name="Hibbett D."/>
            <person name="Nagy L.G."/>
            <person name="Martin F.M."/>
        </authorList>
    </citation>
    <scope>NUCLEOTIDE SEQUENCE</scope>
    <source>
        <strain evidence="1">P2</strain>
    </source>
</reference>
<evidence type="ECO:0000313" key="2">
    <source>
        <dbReference type="Proteomes" id="UP000886501"/>
    </source>
</evidence>
<comment type="caution">
    <text evidence="1">The sequence shown here is derived from an EMBL/GenBank/DDBJ whole genome shotgun (WGS) entry which is preliminary data.</text>
</comment>